<gene>
    <name evidence="1" type="ORF">DPEC_G00097030</name>
</gene>
<protein>
    <submittedName>
        <fullName evidence="1">Uncharacterized protein</fullName>
    </submittedName>
</protein>
<name>A0ACC2GVH8_DALPE</name>
<proteinExistence type="predicted"/>
<keyword evidence="2" id="KW-1185">Reference proteome</keyword>
<comment type="caution">
    <text evidence="1">The sequence shown here is derived from an EMBL/GenBank/DDBJ whole genome shotgun (WGS) entry which is preliminary data.</text>
</comment>
<dbReference type="EMBL" id="CM055735">
    <property type="protein sequence ID" value="KAJ8007714.1"/>
    <property type="molecule type" value="Genomic_DNA"/>
</dbReference>
<accession>A0ACC2GVH8</accession>
<organism evidence="1 2">
    <name type="scientific">Dallia pectoralis</name>
    <name type="common">Alaska blackfish</name>
    <dbReference type="NCBI Taxonomy" id="75939"/>
    <lineage>
        <taxon>Eukaryota</taxon>
        <taxon>Metazoa</taxon>
        <taxon>Chordata</taxon>
        <taxon>Craniata</taxon>
        <taxon>Vertebrata</taxon>
        <taxon>Euteleostomi</taxon>
        <taxon>Actinopterygii</taxon>
        <taxon>Neopterygii</taxon>
        <taxon>Teleostei</taxon>
        <taxon>Protacanthopterygii</taxon>
        <taxon>Esociformes</taxon>
        <taxon>Umbridae</taxon>
        <taxon>Dallia</taxon>
    </lineage>
</organism>
<sequence>MSSEAAAGYQASQGSEGVQCALCHQSFPILPCLQAHLLDSWKHRQTCSLLYSLMISRCPSPPLGSMQPYLQSSVQVDRQEQEPGTSSGLNPVLAELGARQCRRIDPLQADVNSDDPSQVSNEAPGYQGSQGWEVDQADLNKLPPYRCPPFGVKLPENREPSPEAKFWLKEMISRRHKDDRHELCAKRFHPGLSSTSSTSASSSSPRSHERLRSSISPTSSLVSSSTTSDRPRKRKRGHDVSLSEPLMSPGHQPSQSTLSLGEESHQAGPSWMTTVNGQQSFVPLSYRPQLRGGSGSVVHLGKLMGTYVWSMLG</sequence>
<reference evidence="1" key="1">
    <citation type="submission" date="2021-05" db="EMBL/GenBank/DDBJ databases">
        <authorList>
            <person name="Pan Q."/>
            <person name="Jouanno E."/>
            <person name="Zahm M."/>
            <person name="Klopp C."/>
            <person name="Cabau C."/>
            <person name="Louis A."/>
            <person name="Berthelot C."/>
            <person name="Parey E."/>
            <person name="Roest Crollius H."/>
            <person name="Montfort J."/>
            <person name="Robinson-Rechavi M."/>
            <person name="Bouchez O."/>
            <person name="Lampietro C."/>
            <person name="Lopez Roques C."/>
            <person name="Donnadieu C."/>
            <person name="Postlethwait J."/>
            <person name="Bobe J."/>
            <person name="Dillon D."/>
            <person name="Chandos A."/>
            <person name="von Hippel F."/>
            <person name="Guiguen Y."/>
        </authorList>
    </citation>
    <scope>NUCLEOTIDE SEQUENCE</scope>
    <source>
        <strain evidence="1">YG-Jan2019</strain>
    </source>
</reference>
<evidence type="ECO:0000313" key="2">
    <source>
        <dbReference type="Proteomes" id="UP001157502"/>
    </source>
</evidence>
<dbReference type="Proteomes" id="UP001157502">
    <property type="component" value="Chromosome 8"/>
</dbReference>
<evidence type="ECO:0000313" key="1">
    <source>
        <dbReference type="EMBL" id="KAJ8007714.1"/>
    </source>
</evidence>